<protein>
    <submittedName>
        <fullName evidence="2">Uncharacterized protein</fullName>
    </submittedName>
</protein>
<feature type="compositionally biased region" description="Basic and acidic residues" evidence="1">
    <location>
        <begin position="14"/>
        <end position="35"/>
    </location>
</feature>
<evidence type="ECO:0000256" key="1">
    <source>
        <dbReference type="SAM" id="MobiDB-lite"/>
    </source>
</evidence>
<gene>
    <name evidence="2" type="ORF">DUI87_00628</name>
</gene>
<keyword evidence="3" id="KW-1185">Reference proteome</keyword>
<dbReference type="EMBL" id="QRBI01000092">
    <property type="protein sequence ID" value="RMC22316.1"/>
    <property type="molecule type" value="Genomic_DNA"/>
</dbReference>
<evidence type="ECO:0000313" key="3">
    <source>
        <dbReference type="Proteomes" id="UP000269221"/>
    </source>
</evidence>
<accession>A0A3M0LBA2</accession>
<reference evidence="2 3" key="1">
    <citation type="submission" date="2018-07" db="EMBL/GenBank/DDBJ databases">
        <title>A high quality draft genome assembly of the barn swallow (H. rustica rustica).</title>
        <authorList>
            <person name="Formenti G."/>
            <person name="Chiara M."/>
            <person name="Poveda L."/>
            <person name="Francoijs K.-J."/>
            <person name="Bonisoli-Alquati A."/>
            <person name="Canova L."/>
            <person name="Gianfranceschi L."/>
            <person name="Horner D.S."/>
            <person name="Saino N."/>
        </authorList>
    </citation>
    <scope>NUCLEOTIDE SEQUENCE [LARGE SCALE GENOMIC DNA]</scope>
    <source>
        <strain evidence="2">Chelidonia</strain>
        <tissue evidence="2">Blood</tissue>
    </source>
</reference>
<dbReference type="AlphaFoldDB" id="A0A3M0LBA2"/>
<dbReference type="OrthoDB" id="9219298at2759"/>
<name>A0A3M0LBA2_HIRRU</name>
<sequence>MGQQQLQMEGGVRICERKNPEDIKASGEEGAEKKNVPGTRVDFPLHPVVKTVVRQLYPSSTCGPQRSRDHLQSVEDPMMEQRQKQAVAPQEAHSGVSLLAGFVTLWENHAGAINGEL</sequence>
<comment type="caution">
    <text evidence="2">The sequence shown here is derived from an EMBL/GenBank/DDBJ whole genome shotgun (WGS) entry which is preliminary data.</text>
</comment>
<dbReference type="Proteomes" id="UP000269221">
    <property type="component" value="Unassembled WGS sequence"/>
</dbReference>
<feature type="region of interest" description="Disordered" evidence="1">
    <location>
        <begin position="1"/>
        <end position="42"/>
    </location>
</feature>
<evidence type="ECO:0000313" key="2">
    <source>
        <dbReference type="EMBL" id="RMC22316.1"/>
    </source>
</evidence>
<organism evidence="2 3">
    <name type="scientific">Hirundo rustica rustica</name>
    <dbReference type="NCBI Taxonomy" id="333673"/>
    <lineage>
        <taxon>Eukaryota</taxon>
        <taxon>Metazoa</taxon>
        <taxon>Chordata</taxon>
        <taxon>Craniata</taxon>
        <taxon>Vertebrata</taxon>
        <taxon>Euteleostomi</taxon>
        <taxon>Archelosauria</taxon>
        <taxon>Archosauria</taxon>
        <taxon>Dinosauria</taxon>
        <taxon>Saurischia</taxon>
        <taxon>Theropoda</taxon>
        <taxon>Coelurosauria</taxon>
        <taxon>Aves</taxon>
        <taxon>Neognathae</taxon>
        <taxon>Neoaves</taxon>
        <taxon>Telluraves</taxon>
        <taxon>Australaves</taxon>
        <taxon>Passeriformes</taxon>
        <taxon>Sylvioidea</taxon>
        <taxon>Hirundinidae</taxon>
        <taxon>Hirundo</taxon>
    </lineage>
</organism>
<feature type="compositionally biased region" description="Basic and acidic residues" evidence="1">
    <location>
        <begin position="66"/>
        <end position="83"/>
    </location>
</feature>
<feature type="region of interest" description="Disordered" evidence="1">
    <location>
        <begin position="59"/>
        <end position="90"/>
    </location>
</feature>
<proteinExistence type="predicted"/>